<keyword evidence="6 7" id="KW-0539">Nucleus</keyword>
<evidence type="ECO:0000256" key="1">
    <source>
        <dbReference type="ARBA" id="ARBA00004123"/>
    </source>
</evidence>
<evidence type="ECO:0000256" key="5">
    <source>
        <dbReference type="ARBA" id="ARBA00023163"/>
    </source>
</evidence>
<name>A0ABD2QMQ9_9PLAT</name>
<dbReference type="AlphaFoldDB" id="A0ABD2QMQ9"/>
<feature type="compositionally biased region" description="Polar residues" evidence="8">
    <location>
        <begin position="179"/>
        <end position="193"/>
    </location>
</feature>
<feature type="region of interest" description="Disordered" evidence="8">
    <location>
        <begin position="165"/>
        <end position="193"/>
    </location>
</feature>
<comment type="subcellular location">
    <subcellularLocation>
        <location evidence="1 7">Nucleus</location>
    </subcellularLocation>
</comment>
<evidence type="ECO:0000313" key="10">
    <source>
        <dbReference type="Proteomes" id="UP001626550"/>
    </source>
</evidence>
<dbReference type="PANTHER" id="PTHR13074:SF9">
    <property type="entry name" value="MEDIATOR OF RNA POLYMERASE II TRANSCRIPTION SUBUNIT 8"/>
    <property type="match status" value="1"/>
</dbReference>
<dbReference type="GO" id="GO:0005634">
    <property type="term" value="C:nucleus"/>
    <property type="evidence" value="ECO:0007669"/>
    <property type="project" value="UniProtKB-SubCell"/>
</dbReference>
<sequence>MDIDEKGFYDRLAAAHISINKLKIKLRDFLLRVEANSDRTDWPLYLSLISQCASELSEIRKFAESDRFMFASYVLVTPTALTTVPDPNLAKLTEDRLPVINHETVPQYLRTKLDPQIEQQCQQQDAKLSAAYNPEQLTKLINQMNKLLESALKEVNHMRQEVDSDLNASEHFHSRPTPIKSSRSGSPVQSQEDPLTECIAAITCGTGVSRSSSK</sequence>
<evidence type="ECO:0000256" key="2">
    <source>
        <dbReference type="ARBA" id="ARBA00005716"/>
    </source>
</evidence>
<comment type="similarity">
    <text evidence="2 7">Belongs to the Mediator complex subunit 8 family.</text>
</comment>
<comment type="function">
    <text evidence="7">Component of the Mediator complex, a coactivator involved in the regulated transcription of nearly all RNA polymerase II-dependent genes. Mediator functions as a bridge to convey information from gene-specific regulatory proteins to the basal RNA polymerase II transcription machinery. Mediator is recruited to promoters by direct interactions with regulatory proteins and serves as a scaffold for the assembly of a functional preinitiation complex with RNA polymerase II and the general transcription factors.</text>
</comment>
<evidence type="ECO:0000313" key="9">
    <source>
        <dbReference type="EMBL" id="KAL3320815.1"/>
    </source>
</evidence>
<gene>
    <name evidence="7 9" type="primary">MED8</name>
    <name evidence="9" type="ORF">Ciccas_000500</name>
</gene>
<accession>A0ABD2QMQ9</accession>
<evidence type="ECO:0000256" key="3">
    <source>
        <dbReference type="ARBA" id="ARBA00023015"/>
    </source>
</evidence>
<keyword evidence="10" id="KW-1185">Reference proteome</keyword>
<keyword evidence="5 7" id="KW-0804">Transcription</keyword>
<comment type="subunit">
    <text evidence="7">Component of the Mediator complex.</text>
</comment>
<comment type="caution">
    <text evidence="9">The sequence shown here is derived from an EMBL/GenBank/DDBJ whole genome shotgun (WGS) entry which is preliminary data.</text>
</comment>
<organism evidence="9 10">
    <name type="scientific">Cichlidogyrus casuarinus</name>
    <dbReference type="NCBI Taxonomy" id="1844966"/>
    <lineage>
        <taxon>Eukaryota</taxon>
        <taxon>Metazoa</taxon>
        <taxon>Spiralia</taxon>
        <taxon>Lophotrochozoa</taxon>
        <taxon>Platyhelminthes</taxon>
        <taxon>Monogenea</taxon>
        <taxon>Monopisthocotylea</taxon>
        <taxon>Dactylogyridea</taxon>
        <taxon>Ancyrocephalidae</taxon>
        <taxon>Cichlidogyrus</taxon>
    </lineage>
</organism>
<dbReference type="InterPro" id="IPR019364">
    <property type="entry name" value="Mediatior_Med8_fun/met"/>
</dbReference>
<evidence type="ECO:0000256" key="6">
    <source>
        <dbReference type="ARBA" id="ARBA00023242"/>
    </source>
</evidence>
<dbReference type="Pfam" id="PF10232">
    <property type="entry name" value="Med8"/>
    <property type="match status" value="1"/>
</dbReference>
<evidence type="ECO:0000256" key="8">
    <source>
        <dbReference type="SAM" id="MobiDB-lite"/>
    </source>
</evidence>
<keyword evidence="3 7" id="KW-0805">Transcription regulation</keyword>
<reference evidence="9 10" key="1">
    <citation type="submission" date="2024-11" db="EMBL/GenBank/DDBJ databases">
        <title>Adaptive evolution of stress response genes in parasites aligns with host niche diversity.</title>
        <authorList>
            <person name="Hahn C."/>
            <person name="Resl P."/>
        </authorList>
    </citation>
    <scope>NUCLEOTIDE SEQUENCE [LARGE SCALE GENOMIC DNA]</scope>
    <source>
        <strain evidence="9">EGGRZ-B1_66</strain>
        <tissue evidence="9">Body</tissue>
    </source>
</reference>
<dbReference type="Proteomes" id="UP001626550">
    <property type="component" value="Unassembled WGS sequence"/>
</dbReference>
<proteinExistence type="inferred from homology"/>
<dbReference type="EMBL" id="JBJKFK010000027">
    <property type="protein sequence ID" value="KAL3320815.1"/>
    <property type="molecule type" value="Genomic_DNA"/>
</dbReference>
<evidence type="ECO:0000256" key="4">
    <source>
        <dbReference type="ARBA" id="ARBA00023159"/>
    </source>
</evidence>
<dbReference type="PANTHER" id="PTHR13074">
    <property type="entry name" value="MEDIATOR OF RNA POLYMERASE II TRANSCRIPTION SUBUNIT 8"/>
    <property type="match status" value="1"/>
</dbReference>
<evidence type="ECO:0000256" key="7">
    <source>
        <dbReference type="RuleBase" id="RU364144"/>
    </source>
</evidence>
<protein>
    <recommendedName>
        <fullName evidence="7">Mediator of RNA polymerase II transcription subunit 8</fullName>
    </recommendedName>
    <alternativeName>
        <fullName evidence="7">Mediator complex subunit 8</fullName>
    </alternativeName>
</protein>
<keyword evidence="4 7" id="KW-0010">Activator</keyword>